<evidence type="ECO:0000256" key="6">
    <source>
        <dbReference type="ARBA" id="ARBA00049033"/>
    </source>
</evidence>
<protein>
    <recommendedName>
        <fullName evidence="8">Formate--tetrahydrofolate ligase</fullName>
        <ecNumber evidence="8">6.3.4.3</ecNumber>
    </recommendedName>
    <alternativeName>
        <fullName evidence="8">Formyltetrahydrofolate synthetase</fullName>
        <shortName evidence="8">FHS</shortName>
        <shortName evidence="8">FTHFS</shortName>
    </alternativeName>
</protein>
<dbReference type="Gene3D" id="3.40.50.300">
    <property type="entry name" value="P-loop containing nucleotide triphosphate hydrolases"/>
    <property type="match status" value="1"/>
</dbReference>
<gene>
    <name evidence="8" type="primary">fhs</name>
    <name evidence="9" type="ORF">H8S55_08545</name>
</gene>
<keyword evidence="2 8" id="KW-0554">One-carbon metabolism</keyword>
<dbReference type="Pfam" id="PF01268">
    <property type="entry name" value="FTHFS"/>
    <property type="match status" value="1"/>
</dbReference>
<evidence type="ECO:0000313" key="9">
    <source>
        <dbReference type="EMBL" id="MBC5717366.1"/>
    </source>
</evidence>
<keyword evidence="4 8" id="KW-0547">Nucleotide-binding</keyword>
<evidence type="ECO:0000256" key="3">
    <source>
        <dbReference type="ARBA" id="ARBA00022598"/>
    </source>
</evidence>
<dbReference type="GO" id="GO:0004329">
    <property type="term" value="F:formate-tetrahydrofolate ligase activity"/>
    <property type="evidence" value="ECO:0007669"/>
    <property type="project" value="UniProtKB-UniRule"/>
</dbReference>
<keyword evidence="3 8" id="KW-0436">Ligase</keyword>
<dbReference type="HAMAP" id="MF_01543">
    <property type="entry name" value="FTHFS"/>
    <property type="match status" value="1"/>
</dbReference>
<dbReference type="Gene3D" id="3.30.1510.10">
    <property type="entry name" value="Domain 2, N(10)-formyltetrahydrofolate synthetase"/>
    <property type="match status" value="1"/>
</dbReference>
<organism evidence="9 10">
    <name type="scientific">Flintibacter faecis</name>
    <dbReference type="NCBI Taxonomy" id="2763047"/>
    <lineage>
        <taxon>Bacteria</taxon>
        <taxon>Bacillati</taxon>
        <taxon>Bacillota</taxon>
        <taxon>Clostridia</taxon>
        <taxon>Eubacteriales</taxon>
        <taxon>Flintibacter</taxon>
    </lineage>
</organism>
<evidence type="ECO:0000256" key="5">
    <source>
        <dbReference type="ARBA" id="ARBA00022840"/>
    </source>
</evidence>
<dbReference type="PROSITE" id="PS00722">
    <property type="entry name" value="FTHFS_2"/>
    <property type="match status" value="1"/>
</dbReference>
<name>A0A8J6J4C7_9FIRM</name>
<dbReference type="NCBIfam" id="NF010030">
    <property type="entry name" value="PRK13505.1"/>
    <property type="match status" value="1"/>
</dbReference>
<dbReference type="GO" id="GO:0005524">
    <property type="term" value="F:ATP binding"/>
    <property type="evidence" value="ECO:0007669"/>
    <property type="project" value="UniProtKB-UniRule"/>
</dbReference>
<dbReference type="FunFam" id="3.30.1510.10:FF:000001">
    <property type="entry name" value="Formate--tetrahydrofolate ligase"/>
    <property type="match status" value="1"/>
</dbReference>
<dbReference type="InterPro" id="IPR027417">
    <property type="entry name" value="P-loop_NTPase"/>
</dbReference>
<accession>A0A8J6J4C7</accession>
<dbReference type="EC" id="6.3.4.3" evidence="8"/>
<feature type="binding site" evidence="8">
    <location>
        <begin position="65"/>
        <end position="72"/>
    </location>
    <ligand>
        <name>ATP</name>
        <dbReference type="ChEBI" id="CHEBI:30616"/>
    </ligand>
</feature>
<evidence type="ECO:0000256" key="4">
    <source>
        <dbReference type="ARBA" id="ARBA00022741"/>
    </source>
</evidence>
<dbReference type="PROSITE" id="PS00721">
    <property type="entry name" value="FTHFS_1"/>
    <property type="match status" value="1"/>
</dbReference>
<dbReference type="GO" id="GO:0035999">
    <property type="term" value="P:tetrahydrofolate interconversion"/>
    <property type="evidence" value="ECO:0007669"/>
    <property type="project" value="UniProtKB-UniRule"/>
</dbReference>
<reference evidence="9" key="1">
    <citation type="submission" date="2020-08" db="EMBL/GenBank/DDBJ databases">
        <title>Genome public.</title>
        <authorList>
            <person name="Liu C."/>
            <person name="Sun Q."/>
        </authorList>
    </citation>
    <scope>NUCLEOTIDE SEQUENCE</scope>
    <source>
        <strain evidence="9">BX5</strain>
    </source>
</reference>
<evidence type="ECO:0000256" key="7">
    <source>
        <dbReference type="ARBA" id="ARBA00061363"/>
    </source>
</evidence>
<comment type="similarity">
    <text evidence="7 8">Belongs to the formate--tetrahydrofolate ligase family.</text>
</comment>
<dbReference type="InterPro" id="IPR020628">
    <property type="entry name" value="Formate_THF_ligase_CS"/>
</dbReference>
<dbReference type="CDD" id="cd00477">
    <property type="entry name" value="FTHFS"/>
    <property type="match status" value="1"/>
</dbReference>
<evidence type="ECO:0000256" key="8">
    <source>
        <dbReference type="HAMAP-Rule" id="MF_01543"/>
    </source>
</evidence>
<evidence type="ECO:0000256" key="2">
    <source>
        <dbReference type="ARBA" id="ARBA00022563"/>
    </source>
</evidence>
<dbReference type="InterPro" id="IPR000559">
    <property type="entry name" value="Formate_THF_ligase"/>
</dbReference>
<dbReference type="Proteomes" id="UP000602260">
    <property type="component" value="Unassembled WGS sequence"/>
</dbReference>
<dbReference type="EMBL" id="JACOPN010000005">
    <property type="protein sequence ID" value="MBC5717366.1"/>
    <property type="molecule type" value="Genomic_DNA"/>
</dbReference>
<evidence type="ECO:0000256" key="1">
    <source>
        <dbReference type="ARBA" id="ARBA00004777"/>
    </source>
</evidence>
<dbReference type="AlphaFoldDB" id="A0A8J6J4C7"/>
<sequence>MSNMTDIEIAQASKMLPIEEVAAKVGIKPEQLENYGHYKAKVDIHALKDLPRKSKLVLVTAISPTPAGEGKTTTSVGLADALNQLGKKTIVCLREPSLGPVFGVKGGAAGGGYAQVVPMEDINLHFTGDFNAIGIANNLMSALIDNHIQQGNALDIDVRNIPWKRVVDMNDRQLRHIVCGLGGKASGVPREDGFDIVVASEIMAVLCLATDLADMKARLAKMVVAYSRSGQPITAHDLKAEGAMAAVLKDAIKPNMVQTLEHTPAFIHGGPFANIAHGCNSIQATETAMKLADYTVTEAGFAADLGAEKFLDIKCRAGGFHPDAVVIVATVRALKYHGGVPKTELNHENLEALEKGLPNLLQHVDNVKNVYGLPCVVAINAFPTDTKAELDLVEAKCKEQGVNVRLSEVWAKGGEGGKALAEEVIRLAEDTTNDHFQYVYDLEDSIEEKLNKIATKVYRADGVVLAGDAKKQAKQLAELGFDKMPICMAKTQFSFSDDQTKLGAPRGFKITVREIKVNAGAGFLVAKTGNIMTMPGLPKVPASERIDIDADGKITGLF</sequence>
<dbReference type="FunFam" id="3.10.410.10:FF:000001">
    <property type="entry name" value="Putative formate--tetrahydrofolate ligase"/>
    <property type="match status" value="1"/>
</dbReference>
<dbReference type="Gene3D" id="3.10.410.10">
    <property type="entry name" value="Formyltetrahydrofolate synthetase, domain 3"/>
    <property type="match status" value="1"/>
</dbReference>
<comment type="caution">
    <text evidence="9">The sequence shown here is derived from an EMBL/GenBank/DDBJ whole genome shotgun (WGS) entry which is preliminary data.</text>
</comment>
<comment type="pathway">
    <text evidence="1 8">One-carbon metabolism; tetrahydrofolate interconversion.</text>
</comment>
<keyword evidence="10" id="KW-1185">Reference proteome</keyword>
<comment type="catalytic activity">
    <reaction evidence="6 8">
        <text>(6S)-5,6,7,8-tetrahydrofolate + formate + ATP = (6R)-10-formyltetrahydrofolate + ADP + phosphate</text>
        <dbReference type="Rhea" id="RHEA:20221"/>
        <dbReference type="ChEBI" id="CHEBI:15740"/>
        <dbReference type="ChEBI" id="CHEBI:30616"/>
        <dbReference type="ChEBI" id="CHEBI:43474"/>
        <dbReference type="ChEBI" id="CHEBI:57453"/>
        <dbReference type="ChEBI" id="CHEBI:195366"/>
        <dbReference type="ChEBI" id="CHEBI:456216"/>
        <dbReference type="EC" id="6.3.4.3"/>
    </reaction>
</comment>
<proteinExistence type="inferred from homology"/>
<evidence type="ECO:0000313" key="10">
    <source>
        <dbReference type="Proteomes" id="UP000602260"/>
    </source>
</evidence>
<keyword evidence="5 8" id="KW-0067">ATP-binding</keyword>
<dbReference type="UniPathway" id="UPA00193"/>
<dbReference type="SUPFAM" id="SSF52540">
    <property type="entry name" value="P-loop containing nucleoside triphosphate hydrolases"/>
    <property type="match status" value="1"/>
</dbReference>